<keyword evidence="1 7" id="KW-0479">Metal-binding</keyword>
<dbReference type="CDD" id="cd01025">
    <property type="entry name" value="TOPRIM_recR"/>
    <property type="match status" value="1"/>
</dbReference>
<comment type="function">
    <text evidence="7">May play a role in DNA repair. It seems to be involved in an RecBC-independent recombinational process of DNA repair. It may act with RecF and RecO.</text>
</comment>
<evidence type="ECO:0000313" key="10">
    <source>
        <dbReference type="Proteomes" id="UP000243205"/>
    </source>
</evidence>
<comment type="similarity">
    <text evidence="7">Belongs to the RecR family.</text>
</comment>
<keyword evidence="4 7" id="KW-0862">Zinc</keyword>
<keyword evidence="6 7" id="KW-0234">DNA repair</keyword>
<evidence type="ECO:0000256" key="5">
    <source>
        <dbReference type="ARBA" id="ARBA00023172"/>
    </source>
</evidence>
<dbReference type="EMBL" id="FNAQ01000003">
    <property type="protein sequence ID" value="SDE06882.1"/>
    <property type="molecule type" value="Genomic_DNA"/>
</dbReference>
<dbReference type="Pfam" id="PF02132">
    <property type="entry name" value="RecR_ZnF"/>
    <property type="match status" value="1"/>
</dbReference>
<dbReference type="AlphaFoldDB" id="A0A1G6ZWD9"/>
<accession>A0A1G6ZWD9</accession>
<dbReference type="PROSITE" id="PS01300">
    <property type="entry name" value="RECR"/>
    <property type="match status" value="1"/>
</dbReference>
<dbReference type="PANTHER" id="PTHR30446:SF0">
    <property type="entry name" value="RECOMBINATION PROTEIN RECR"/>
    <property type="match status" value="1"/>
</dbReference>
<dbReference type="Proteomes" id="UP000243205">
    <property type="component" value="Unassembled WGS sequence"/>
</dbReference>
<dbReference type="InterPro" id="IPR034137">
    <property type="entry name" value="TOPRIM_RecR"/>
</dbReference>
<dbReference type="STRING" id="57664.SAMN05661003_103161"/>
<dbReference type="GO" id="GO:0008270">
    <property type="term" value="F:zinc ion binding"/>
    <property type="evidence" value="ECO:0007669"/>
    <property type="project" value="UniProtKB-KW"/>
</dbReference>
<keyword evidence="3 7" id="KW-0863">Zinc-finger</keyword>
<dbReference type="SUPFAM" id="SSF111304">
    <property type="entry name" value="Recombination protein RecR"/>
    <property type="match status" value="1"/>
</dbReference>
<dbReference type="HAMAP" id="MF_00017">
    <property type="entry name" value="RecR"/>
    <property type="match status" value="1"/>
</dbReference>
<evidence type="ECO:0000259" key="8">
    <source>
        <dbReference type="PROSITE" id="PS50880"/>
    </source>
</evidence>
<protein>
    <recommendedName>
        <fullName evidence="7">Recombination protein RecR</fullName>
    </recommendedName>
</protein>
<dbReference type="InterPro" id="IPR023627">
    <property type="entry name" value="Rcmb_RecR"/>
</dbReference>
<dbReference type="Gene3D" id="6.10.250.240">
    <property type="match status" value="1"/>
</dbReference>
<keyword evidence="5 7" id="KW-0233">DNA recombination</keyword>
<evidence type="ECO:0000313" key="9">
    <source>
        <dbReference type="EMBL" id="SDE06882.1"/>
    </source>
</evidence>
<dbReference type="OrthoDB" id="9802672at2"/>
<gene>
    <name evidence="7" type="primary">recR</name>
    <name evidence="9" type="ORF">SAMN05661003_103161</name>
</gene>
<evidence type="ECO:0000256" key="4">
    <source>
        <dbReference type="ARBA" id="ARBA00022833"/>
    </source>
</evidence>
<dbReference type="Pfam" id="PF21176">
    <property type="entry name" value="RecR_HhH"/>
    <property type="match status" value="1"/>
</dbReference>
<evidence type="ECO:0000256" key="3">
    <source>
        <dbReference type="ARBA" id="ARBA00022771"/>
    </source>
</evidence>
<evidence type="ECO:0000256" key="7">
    <source>
        <dbReference type="HAMAP-Rule" id="MF_00017"/>
    </source>
</evidence>
<feature type="zinc finger region" description="C4-type" evidence="7">
    <location>
        <begin position="58"/>
        <end position="73"/>
    </location>
</feature>
<dbReference type="GO" id="GO:0003677">
    <property type="term" value="F:DNA binding"/>
    <property type="evidence" value="ECO:0007669"/>
    <property type="project" value="UniProtKB-UniRule"/>
</dbReference>
<dbReference type="RefSeq" id="WP_092076768.1">
    <property type="nucleotide sequence ID" value="NZ_CALFZY010000011.1"/>
</dbReference>
<organism evidence="9 10">
    <name type="scientific">Desulfuromonas thiophila</name>
    <dbReference type="NCBI Taxonomy" id="57664"/>
    <lineage>
        <taxon>Bacteria</taxon>
        <taxon>Pseudomonadati</taxon>
        <taxon>Thermodesulfobacteriota</taxon>
        <taxon>Desulfuromonadia</taxon>
        <taxon>Desulfuromonadales</taxon>
        <taxon>Desulfuromonadaceae</taxon>
        <taxon>Desulfuromonas</taxon>
    </lineage>
</organism>
<dbReference type="Gene3D" id="1.10.8.420">
    <property type="entry name" value="RecR Domain 1"/>
    <property type="match status" value="1"/>
</dbReference>
<evidence type="ECO:0000256" key="1">
    <source>
        <dbReference type="ARBA" id="ARBA00022723"/>
    </source>
</evidence>
<feature type="domain" description="Toprim" evidence="8">
    <location>
        <begin position="81"/>
        <end position="176"/>
    </location>
</feature>
<keyword evidence="10" id="KW-1185">Reference proteome</keyword>
<dbReference type="Gene3D" id="3.40.1360.10">
    <property type="match status" value="1"/>
</dbReference>
<dbReference type="Pfam" id="PF21175">
    <property type="entry name" value="RecR_C"/>
    <property type="match status" value="1"/>
</dbReference>
<dbReference type="PROSITE" id="PS50880">
    <property type="entry name" value="TOPRIM"/>
    <property type="match status" value="1"/>
</dbReference>
<dbReference type="SMART" id="SM00493">
    <property type="entry name" value="TOPRIM"/>
    <property type="match status" value="1"/>
</dbReference>
<dbReference type="GO" id="GO:0006310">
    <property type="term" value="P:DNA recombination"/>
    <property type="evidence" value="ECO:0007669"/>
    <property type="project" value="UniProtKB-UniRule"/>
</dbReference>
<name>A0A1G6ZWD9_9BACT</name>
<evidence type="ECO:0000256" key="6">
    <source>
        <dbReference type="ARBA" id="ARBA00023204"/>
    </source>
</evidence>
<keyword evidence="2 7" id="KW-0227">DNA damage</keyword>
<dbReference type="InterPro" id="IPR015967">
    <property type="entry name" value="Rcmb_RecR_Znf"/>
</dbReference>
<dbReference type="Pfam" id="PF13662">
    <property type="entry name" value="Toprim_4"/>
    <property type="match status" value="1"/>
</dbReference>
<dbReference type="GO" id="GO:0006281">
    <property type="term" value="P:DNA repair"/>
    <property type="evidence" value="ECO:0007669"/>
    <property type="project" value="UniProtKB-UniRule"/>
</dbReference>
<dbReference type="PANTHER" id="PTHR30446">
    <property type="entry name" value="RECOMBINATION PROTEIN RECR"/>
    <property type="match status" value="1"/>
</dbReference>
<sequence length="199" mass="22155">MLDSVPCLTRLTAQLRRFPGIGEKTAQRLAFFVLKQPRAQVAQLAQALLDVKDKVVFCSRCFHVTEQDPCPFCRAPERDDGLLCVVEQSQDLLAIERGGGYRGRYHVLHGVLSPLDGVGPAELNIPQLVQRVEQGEVRELIVATNFTMEGEATALYLRRLLQRPGLRLTRLAHGVPTGGNLEYLDESTLSGAMARRYEL</sequence>
<evidence type="ECO:0000256" key="2">
    <source>
        <dbReference type="ARBA" id="ARBA00022763"/>
    </source>
</evidence>
<dbReference type="InterPro" id="IPR006171">
    <property type="entry name" value="TOPRIM_dom"/>
</dbReference>
<reference evidence="10" key="1">
    <citation type="submission" date="2016-10" db="EMBL/GenBank/DDBJ databases">
        <authorList>
            <person name="Varghese N."/>
            <person name="Submissions S."/>
        </authorList>
    </citation>
    <scope>NUCLEOTIDE SEQUENCE [LARGE SCALE GENOMIC DNA]</scope>
    <source>
        <strain evidence="10">DSM 8987</strain>
    </source>
</reference>
<dbReference type="InterPro" id="IPR000093">
    <property type="entry name" value="DNA_Rcmb_RecR"/>
</dbReference>
<proteinExistence type="inferred from homology"/>
<dbReference type="NCBIfam" id="TIGR00615">
    <property type="entry name" value="recR"/>
    <property type="match status" value="1"/>
</dbReference>